<organism evidence="2 3">
    <name type="scientific">Paenibacillus sabuli</name>
    <dbReference type="NCBI Taxonomy" id="2772509"/>
    <lineage>
        <taxon>Bacteria</taxon>
        <taxon>Bacillati</taxon>
        <taxon>Bacillota</taxon>
        <taxon>Bacilli</taxon>
        <taxon>Bacillales</taxon>
        <taxon>Paenibacillaceae</taxon>
        <taxon>Paenibacillus</taxon>
    </lineage>
</organism>
<keyword evidence="3" id="KW-1185">Reference proteome</keyword>
<dbReference type="RefSeq" id="WP_190920767.1">
    <property type="nucleotide sequence ID" value="NZ_JACXIZ010000043.1"/>
</dbReference>
<gene>
    <name evidence="2" type="ORF">IDH44_20920</name>
</gene>
<evidence type="ECO:0000313" key="3">
    <source>
        <dbReference type="Proteomes" id="UP000621560"/>
    </source>
</evidence>
<comment type="caution">
    <text evidence="2">The sequence shown here is derived from an EMBL/GenBank/DDBJ whole genome shotgun (WGS) entry which is preliminary data.</text>
</comment>
<feature type="compositionally biased region" description="Basic and acidic residues" evidence="1">
    <location>
        <begin position="1"/>
        <end position="10"/>
    </location>
</feature>
<evidence type="ECO:0000313" key="2">
    <source>
        <dbReference type="EMBL" id="MBD2847661.1"/>
    </source>
</evidence>
<name>A0A927BVL6_9BACL</name>
<evidence type="ECO:0000256" key="1">
    <source>
        <dbReference type="SAM" id="MobiDB-lite"/>
    </source>
</evidence>
<feature type="region of interest" description="Disordered" evidence="1">
    <location>
        <begin position="1"/>
        <end position="48"/>
    </location>
</feature>
<dbReference type="EMBL" id="JACXIZ010000043">
    <property type="protein sequence ID" value="MBD2847661.1"/>
    <property type="molecule type" value="Genomic_DNA"/>
</dbReference>
<accession>A0A927BVL6</accession>
<dbReference type="Proteomes" id="UP000621560">
    <property type="component" value="Unassembled WGS sequence"/>
</dbReference>
<reference evidence="2" key="1">
    <citation type="submission" date="2020-09" db="EMBL/GenBank/DDBJ databases">
        <title>A novel bacterium of genus Paenibacillus, isolated from South China Sea.</title>
        <authorList>
            <person name="Huang H."/>
            <person name="Mo K."/>
            <person name="Hu Y."/>
        </authorList>
    </citation>
    <scope>NUCLEOTIDE SEQUENCE</scope>
    <source>
        <strain evidence="2">IB182496</strain>
    </source>
</reference>
<sequence length="62" mass="6619">MKRETNEGRLQRTGAPGNLAREIAAQRPGNQDEERAASAENGRASQGSVCRCADCKGGNCRD</sequence>
<proteinExistence type="predicted"/>
<protein>
    <submittedName>
        <fullName evidence="2">Uncharacterized protein</fullName>
    </submittedName>
</protein>
<dbReference type="AlphaFoldDB" id="A0A927BVL6"/>